<dbReference type="OrthoDB" id="5829918at2"/>
<dbReference type="InterPro" id="IPR012902">
    <property type="entry name" value="N_methyl_site"/>
</dbReference>
<dbReference type="EMBL" id="CP040098">
    <property type="protein sequence ID" value="QCQ22656.1"/>
    <property type="molecule type" value="Genomic_DNA"/>
</dbReference>
<keyword evidence="1" id="KW-0812">Transmembrane</keyword>
<accession>A0A4P8L3W5</accession>
<dbReference type="Pfam" id="PF07963">
    <property type="entry name" value="N_methyl"/>
    <property type="match status" value="1"/>
</dbReference>
<organism evidence="2 3">
    <name type="scientific">Desulfoglaeba alkanexedens ALDC</name>
    <dbReference type="NCBI Taxonomy" id="980445"/>
    <lineage>
        <taxon>Bacteria</taxon>
        <taxon>Pseudomonadati</taxon>
        <taxon>Thermodesulfobacteriota</taxon>
        <taxon>Syntrophobacteria</taxon>
        <taxon>Syntrophobacterales</taxon>
        <taxon>Syntrophobacteraceae</taxon>
        <taxon>Desulfoglaeba</taxon>
    </lineage>
</organism>
<dbReference type="KEGG" id="dax:FDQ92_11045"/>
<reference evidence="2 3" key="1">
    <citation type="submission" date="2019-05" db="EMBL/GenBank/DDBJ databases">
        <title>The Complete Genome Sequence of the n-alkane-degrading Desulfoglaeba alkanexedens ALDC reveals multiple alkylsuccinate synthase gene clusters.</title>
        <authorList>
            <person name="Callaghan A.V."/>
            <person name="Davidova I.A."/>
            <person name="Duncan K.E."/>
            <person name="Morris B."/>
            <person name="McInerney M.J."/>
        </authorList>
    </citation>
    <scope>NUCLEOTIDE SEQUENCE [LARGE SCALE GENOMIC DNA]</scope>
    <source>
        <strain evidence="2 3">ALDC</strain>
    </source>
</reference>
<proteinExistence type="predicted"/>
<feature type="transmembrane region" description="Helical" evidence="1">
    <location>
        <begin position="12"/>
        <end position="31"/>
    </location>
</feature>
<protein>
    <submittedName>
        <fullName evidence="2">Prepilin-type N-terminal cleavage/methylation domain-containing protein</fullName>
    </submittedName>
</protein>
<keyword evidence="3" id="KW-1185">Reference proteome</keyword>
<name>A0A4P8L3W5_9BACT</name>
<dbReference type="RefSeq" id="WP_137424940.1">
    <property type="nucleotide sequence ID" value="NZ_CP040098.1"/>
</dbReference>
<dbReference type="NCBIfam" id="TIGR02532">
    <property type="entry name" value="IV_pilin_GFxxxE"/>
    <property type="match status" value="1"/>
</dbReference>
<dbReference type="AlphaFoldDB" id="A0A4P8L3W5"/>
<keyword evidence="1" id="KW-1133">Transmembrane helix</keyword>
<gene>
    <name evidence="2" type="ORF">FDQ92_11045</name>
</gene>
<evidence type="ECO:0000256" key="1">
    <source>
        <dbReference type="SAM" id="Phobius"/>
    </source>
</evidence>
<evidence type="ECO:0000313" key="2">
    <source>
        <dbReference type="EMBL" id="QCQ22656.1"/>
    </source>
</evidence>
<sequence length="132" mass="14519">MTHRPSEGFTLIEVMVSLMILGVSLLSLWGFHWTSQPINMKNSRETTALFLAEDRLENFRAAAEGGIALPAGTTTESLPFGNINFVRTSTVTQEYPSNIEIKVEWQEKCAMQGSVVLRTFIVLPSDLAGEGA</sequence>
<evidence type="ECO:0000313" key="3">
    <source>
        <dbReference type="Proteomes" id="UP000298602"/>
    </source>
</evidence>
<keyword evidence="1" id="KW-0472">Membrane</keyword>
<reference evidence="2 3" key="2">
    <citation type="submission" date="2019-05" db="EMBL/GenBank/DDBJ databases">
        <authorList>
            <person name="Suflita J.M."/>
            <person name="Marks C.R."/>
        </authorList>
    </citation>
    <scope>NUCLEOTIDE SEQUENCE [LARGE SCALE GENOMIC DNA]</scope>
    <source>
        <strain evidence="2 3">ALDC</strain>
    </source>
</reference>
<dbReference type="Proteomes" id="UP000298602">
    <property type="component" value="Chromosome"/>
</dbReference>